<dbReference type="GO" id="GO:0061809">
    <property type="term" value="F:NAD+ nucleosidase activity, cyclic ADP-ribose generating"/>
    <property type="evidence" value="ECO:0007669"/>
    <property type="project" value="UniProtKB-EC"/>
</dbReference>
<dbReference type="Pfam" id="PF01582">
    <property type="entry name" value="TIR"/>
    <property type="match status" value="1"/>
</dbReference>
<dbReference type="Gene3D" id="3.80.10.10">
    <property type="entry name" value="Ribonuclease Inhibitor"/>
    <property type="match status" value="2"/>
</dbReference>
<accession>A0A8K0HNP4</accession>
<dbReference type="InterPro" id="IPR045344">
    <property type="entry name" value="C-JID"/>
</dbReference>
<dbReference type="GO" id="GO:0043531">
    <property type="term" value="F:ADP binding"/>
    <property type="evidence" value="ECO:0007669"/>
    <property type="project" value="InterPro"/>
</dbReference>
<dbReference type="Gene3D" id="1.10.8.430">
    <property type="entry name" value="Helical domain of apoptotic protease-activating factors"/>
    <property type="match status" value="1"/>
</dbReference>
<dbReference type="Pfam" id="PF23282">
    <property type="entry name" value="WHD_ROQ1"/>
    <property type="match status" value="1"/>
</dbReference>
<dbReference type="AlphaFoldDB" id="A0A8K0HNP4"/>
<dbReference type="Pfam" id="PF13855">
    <property type="entry name" value="LRR_8"/>
    <property type="match status" value="1"/>
</dbReference>
<dbReference type="InterPro" id="IPR042197">
    <property type="entry name" value="Apaf_helical"/>
</dbReference>
<sequence>MFQQMKAITYIGVTLILYILYKYISDGTGRRDPRRTERPPSLYASSSSSSNPQDTPLDASSPSSTNSQDTPPLGASSSSSSNPRDNYDVFLSFTARGGTWRTFTSHLYSALEQKGIYTFLDVKKLERGQDISPGLDNAIKSSRCAVVVLSEEYTSSHWCMDELVQILKCRNDSNINQIVLPIFYHVNPDDIRKEEGIIWEGFQGLIREFPIGIANNEEKVESWRDALKQLSNALKQLPGIAGDHVDNTCVNESKFIEDFIEVVSSKLFDAALLNISKDLVGMDSRLEKLKLCVSTSQFGGVRFIGIFGLGGLGKTTLARAYFKYASCQFQGSSFLANVRQACEKEHDDGLVKLQKQLLTDILKGEHSLEGLAEENNWFGDGSQIIVTTRDESLLRSMYGKKEYIIHKVDELEEREALQLFSLKAFKRNCPPEDYRELSTKVVKYASGLPLALVVLGSFLRGKKTIDEWEDALDRLKKYSDEEIMRVLRISFDGLVESEKNIFLDIACFFNGHTIDYVMTIMDSCGFYPKAGIRSLLNKSLLHIDHDGNTLRMHDLLEEMGKQIVQGESRKEPGRRSRIWRKKDFYHVMSNGTIDRCTDNECLPNELRCLWWDGFSFKSFPRSFQPHGLVELSIHSRVMERLWDDPMMEPLYNLKSINLGSPRIRKLENFHLFPNLEKLILYGCLYLKEIDPSIEVLERLTLLNLEHCQRLKSLPTCMGGLISLKDLNLSDCLSLGDLPEALVCSNAELDVTGTGLRDITPSVGDLKALKLQSHGWKNIWNTIVGNGLYSAGLFCLQKLDLRYCGLRDGAFPDDFGCLVSLEYLDLRRNKFSYLPAHFNQLSKLRHLDLSHCENLTSLGPELPDSLERIKVNYCGELHTFLDPSSQFNLQCSEIYCVDYFKLVNRQGSKRTAITSLGRYLQNPPKPSKRFDIVLPGNEIPSWFTHKVMRSSSISLPLYPNWCTNKWMGFALSLCLCTMEGLLLKDWYWEIKINEEDWGFGHVHWAGEKYWNGKDMYIWLLYFPRDTYFQSEWQKKFGQIQFSLKHPQEVEIVEFKQRGAFGQIEFKYPQEEEVVEFKQCGVHLVYEQDVEVLNLTARHEPI</sequence>
<reference evidence="6" key="1">
    <citation type="submission" date="2020-03" db="EMBL/GenBank/DDBJ databases">
        <title>A high-quality chromosome-level genome assembly of a woody plant with both climbing and erect habits, Rhamnella rubrinervis.</title>
        <authorList>
            <person name="Lu Z."/>
            <person name="Yang Y."/>
            <person name="Zhu X."/>
            <person name="Sun Y."/>
        </authorList>
    </citation>
    <scope>NUCLEOTIDE SEQUENCE</scope>
    <source>
        <strain evidence="6">BYM</strain>
        <tissue evidence="6">Leaf</tissue>
    </source>
</reference>
<dbReference type="EMBL" id="VOIH02000001">
    <property type="protein sequence ID" value="KAF3456162.1"/>
    <property type="molecule type" value="Genomic_DNA"/>
</dbReference>
<name>A0A8K0HNP4_9ROSA</name>
<evidence type="ECO:0000256" key="2">
    <source>
        <dbReference type="ARBA" id="ARBA00022737"/>
    </source>
</evidence>
<protein>
    <recommendedName>
        <fullName evidence="5">TIR domain-containing protein</fullName>
    </recommendedName>
</protein>
<evidence type="ECO:0000313" key="7">
    <source>
        <dbReference type="Proteomes" id="UP000796880"/>
    </source>
</evidence>
<dbReference type="InterPro" id="IPR001611">
    <property type="entry name" value="Leu-rich_rpt"/>
</dbReference>
<dbReference type="Proteomes" id="UP000796880">
    <property type="component" value="Unassembled WGS sequence"/>
</dbReference>
<organism evidence="6 7">
    <name type="scientific">Rhamnella rubrinervis</name>
    <dbReference type="NCBI Taxonomy" id="2594499"/>
    <lineage>
        <taxon>Eukaryota</taxon>
        <taxon>Viridiplantae</taxon>
        <taxon>Streptophyta</taxon>
        <taxon>Embryophyta</taxon>
        <taxon>Tracheophyta</taxon>
        <taxon>Spermatophyta</taxon>
        <taxon>Magnoliopsida</taxon>
        <taxon>eudicotyledons</taxon>
        <taxon>Gunneridae</taxon>
        <taxon>Pentapetalae</taxon>
        <taxon>rosids</taxon>
        <taxon>fabids</taxon>
        <taxon>Rosales</taxon>
        <taxon>Rhamnaceae</taxon>
        <taxon>rhamnoid group</taxon>
        <taxon>Rhamneae</taxon>
        <taxon>Rhamnella</taxon>
    </lineage>
</organism>
<gene>
    <name evidence="6" type="ORF">FNV43_RR00812</name>
</gene>
<dbReference type="SUPFAM" id="SSF52200">
    <property type="entry name" value="Toll/Interleukin receptor TIR domain"/>
    <property type="match status" value="1"/>
</dbReference>
<dbReference type="FunFam" id="1.10.8.430:FF:000002">
    <property type="entry name" value="Disease resistance protein (TIR-NBS-LRR class)"/>
    <property type="match status" value="1"/>
</dbReference>
<dbReference type="PANTHER" id="PTHR11017:SF573">
    <property type="entry name" value="ADP-RIBOSYL CYCLASE_CYCLIC ADP-RIBOSE HYDROLASE"/>
    <property type="match status" value="1"/>
</dbReference>
<comment type="caution">
    <text evidence="6">The sequence shown here is derived from an EMBL/GenBank/DDBJ whole genome shotgun (WGS) entry which is preliminary data.</text>
</comment>
<dbReference type="SMART" id="SM00369">
    <property type="entry name" value="LRR_TYP"/>
    <property type="match status" value="4"/>
</dbReference>
<dbReference type="Gene3D" id="3.40.50.300">
    <property type="entry name" value="P-loop containing nucleotide triphosphate hydrolases"/>
    <property type="match status" value="1"/>
</dbReference>
<keyword evidence="4" id="KW-0812">Transmembrane</keyword>
<dbReference type="PRINTS" id="PR00364">
    <property type="entry name" value="DISEASERSIST"/>
</dbReference>
<dbReference type="PROSITE" id="PS50104">
    <property type="entry name" value="TIR"/>
    <property type="match status" value="1"/>
</dbReference>
<proteinExistence type="predicted"/>
<keyword evidence="4" id="KW-1133">Transmembrane helix</keyword>
<evidence type="ECO:0000256" key="3">
    <source>
        <dbReference type="SAM" id="MobiDB-lite"/>
    </source>
</evidence>
<evidence type="ECO:0000259" key="5">
    <source>
        <dbReference type="PROSITE" id="PS50104"/>
    </source>
</evidence>
<feature type="domain" description="TIR" evidence="5">
    <location>
        <begin position="85"/>
        <end position="267"/>
    </location>
</feature>
<keyword evidence="7" id="KW-1185">Reference proteome</keyword>
<feature type="compositionally biased region" description="Polar residues" evidence="3">
    <location>
        <begin position="51"/>
        <end position="70"/>
    </location>
</feature>
<dbReference type="SUPFAM" id="SSF52058">
    <property type="entry name" value="L domain-like"/>
    <property type="match status" value="1"/>
</dbReference>
<dbReference type="InterPro" id="IPR003591">
    <property type="entry name" value="Leu-rich_rpt_typical-subtyp"/>
</dbReference>
<dbReference type="PANTHER" id="PTHR11017">
    <property type="entry name" value="LEUCINE-RICH REPEAT-CONTAINING PROTEIN"/>
    <property type="match status" value="1"/>
</dbReference>
<evidence type="ECO:0000313" key="6">
    <source>
        <dbReference type="EMBL" id="KAF3456162.1"/>
    </source>
</evidence>
<dbReference type="InterPro" id="IPR000157">
    <property type="entry name" value="TIR_dom"/>
</dbReference>
<keyword evidence="4" id="KW-0472">Membrane</keyword>
<dbReference type="GO" id="GO:0006952">
    <property type="term" value="P:defense response"/>
    <property type="evidence" value="ECO:0007669"/>
    <property type="project" value="InterPro"/>
</dbReference>
<feature type="compositionally biased region" description="Basic and acidic residues" evidence="3">
    <location>
        <begin position="28"/>
        <end position="38"/>
    </location>
</feature>
<dbReference type="InterPro" id="IPR058192">
    <property type="entry name" value="WHD_ROQ1-like"/>
</dbReference>
<evidence type="ECO:0000256" key="4">
    <source>
        <dbReference type="SAM" id="Phobius"/>
    </source>
</evidence>
<dbReference type="GO" id="GO:0007165">
    <property type="term" value="P:signal transduction"/>
    <property type="evidence" value="ECO:0007669"/>
    <property type="project" value="InterPro"/>
</dbReference>
<dbReference type="InterPro" id="IPR027417">
    <property type="entry name" value="P-loop_NTPase"/>
</dbReference>
<dbReference type="Gene3D" id="3.40.50.10140">
    <property type="entry name" value="Toll/interleukin-1 receptor homology (TIR) domain"/>
    <property type="match status" value="1"/>
</dbReference>
<dbReference type="Pfam" id="PF20160">
    <property type="entry name" value="C-JID"/>
    <property type="match status" value="1"/>
</dbReference>
<feature type="transmembrane region" description="Helical" evidence="4">
    <location>
        <begin position="7"/>
        <end position="24"/>
    </location>
</feature>
<feature type="region of interest" description="Disordered" evidence="3">
    <location>
        <begin position="28"/>
        <end position="82"/>
    </location>
</feature>
<dbReference type="InterPro" id="IPR032675">
    <property type="entry name" value="LRR_dom_sf"/>
</dbReference>
<dbReference type="InterPro" id="IPR044974">
    <property type="entry name" value="Disease_R_plants"/>
</dbReference>
<dbReference type="SUPFAM" id="SSF52540">
    <property type="entry name" value="P-loop containing nucleoside triphosphate hydrolases"/>
    <property type="match status" value="1"/>
</dbReference>
<keyword evidence="1" id="KW-0433">Leucine-rich repeat</keyword>
<dbReference type="SMART" id="SM00255">
    <property type="entry name" value="TIR"/>
    <property type="match status" value="1"/>
</dbReference>
<evidence type="ECO:0000256" key="1">
    <source>
        <dbReference type="ARBA" id="ARBA00022614"/>
    </source>
</evidence>
<keyword evidence="2" id="KW-0677">Repeat</keyword>
<dbReference type="InterPro" id="IPR035897">
    <property type="entry name" value="Toll_tir_struct_dom_sf"/>
</dbReference>